<comment type="caution">
    <text evidence="4">The sequence shown here is derived from an EMBL/GenBank/DDBJ whole genome shotgun (WGS) entry which is preliminary data.</text>
</comment>
<dbReference type="Pfam" id="PF13426">
    <property type="entry name" value="PAS_9"/>
    <property type="match status" value="1"/>
</dbReference>
<accession>A0ABS3BEZ1</accession>
<dbReference type="Pfam" id="PF00990">
    <property type="entry name" value="GGDEF"/>
    <property type="match status" value="1"/>
</dbReference>
<name>A0ABS3BEZ1_9GAMM</name>
<dbReference type="NCBIfam" id="TIGR00229">
    <property type="entry name" value="sensory_box"/>
    <property type="match status" value="1"/>
</dbReference>
<dbReference type="InterPro" id="IPR035919">
    <property type="entry name" value="EAL_sf"/>
</dbReference>
<evidence type="ECO:0000259" key="3">
    <source>
        <dbReference type="PROSITE" id="PS50887"/>
    </source>
</evidence>
<dbReference type="Gene3D" id="3.30.450.20">
    <property type="entry name" value="PAS domain"/>
    <property type="match status" value="1"/>
</dbReference>
<dbReference type="PANTHER" id="PTHR44757">
    <property type="entry name" value="DIGUANYLATE CYCLASE DGCP"/>
    <property type="match status" value="1"/>
</dbReference>
<feature type="domain" description="EAL" evidence="2">
    <location>
        <begin position="301"/>
        <end position="552"/>
    </location>
</feature>
<dbReference type="CDD" id="cd00130">
    <property type="entry name" value="PAS"/>
    <property type="match status" value="1"/>
</dbReference>
<dbReference type="EMBL" id="JAFKDB010000015">
    <property type="protein sequence ID" value="MBN7770327.1"/>
    <property type="molecule type" value="Genomic_DNA"/>
</dbReference>
<dbReference type="Gene3D" id="3.30.70.270">
    <property type="match status" value="1"/>
</dbReference>
<dbReference type="SUPFAM" id="SSF55785">
    <property type="entry name" value="PYP-like sensor domain (PAS domain)"/>
    <property type="match status" value="1"/>
</dbReference>
<dbReference type="SUPFAM" id="SSF55073">
    <property type="entry name" value="Nucleotide cyclase"/>
    <property type="match status" value="1"/>
</dbReference>
<evidence type="ECO:0000313" key="4">
    <source>
        <dbReference type="EMBL" id="MBN7770327.1"/>
    </source>
</evidence>
<keyword evidence="5" id="KW-1185">Reference proteome</keyword>
<dbReference type="PANTHER" id="PTHR44757:SF2">
    <property type="entry name" value="BIOFILM ARCHITECTURE MAINTENANCE PROTEIN MBAA"/>
    <property type="match status" value="1"/>
</dbReference>
<protein>
    <submittedName>
        <fullName evidence="4">EAL domain-containing protein</fullName>
    </submittedName>
</protein>
<dbReference type="NCBIfam" id="TIGR00254">
    <property type="entry name" value="GGDEF"/>
    <property type="match status" value="1"/>
</dbReference>
<dbReference type="CDD" id="cd01948">
    <property type="entry name" value="EAL"/>
    <property type="match status" value="1"/>
</dbReference>
<dbReference type="PROSITE" id="PS50112">
    <property type="entry name" value="PAS"/>
    <property type="match status" value="1"/>
</dbReference>
<dbReference type="InterPro" id="IPR000160">
    <property type="entry name" value="GGDEF_dom"/>
</dbReference>
<dbReference type="InterPro" id="IPR029787">
    <property type="entry name" value="Nucleotide_cyclase"/>
</dbReference>
<dbReference type="CDD" id="cd01949">
    <property type="entry name" value="GGDEF"/>
    <property type="match status" value="1"/>
</dbReference>
<dbReference type="SMART" id="SM00267">
    <property type="entry name" value="GGDEF"/>
    <property type="match status" value="1"/>
</dbReference>
<feature type="domain" description="PAS" evidence="1">
    <location>
        <begin position="5"/>
        <end position="50"/>
    </location>
</feature>
<dbReference type="Pfam" id="PF00563">
    <property type="entry name" value="EAL"/>
    <property type="match status" value="1"/>
</dbReference>
<dbReference type="PROSITE" id="PS50887">
    <property type="entry name" value="GGDEF"/>
    <property type="match status" value="1"/>
</dbReference>
<dbReference type="InterPro" id="IPR000014">
    <property type="entry name" value="PAS"/>
</dbReference>
<feature type="domain" description="GGDEF" evidence="3">
    <location>
        <begin position="160"/>
        <end position="292"/>
    </location>
</feature>
<dbReference type="Gene3D" id="3.20.20.450">
    <property type="entry name" value="EAL domain"/>
    <property type="match status" value="1"/>
</dbReference>
<proteinExistence type="predicted"/>
<evidence type="ECO:0000313" key="5">
    <source>
        <dbReference type="Proteomes" id="UP000664344"/>
    </source>
</evidence>
<dbReference type="SMART" id="SM00091">
    <property type="entry name" value="PAS"/>
    <property type="match status" value="1"/>
</dbReference>
<dbReference type="InterPro" id="IPR001633">
    <property type="entry name" value="EAL_dom"/>
</dbReference>
<dbReference type="SUPFAM" id="SSF141868">
    <property type="entry name" value="EAL domain-like"/>
    <property type="match status" value="1"/>
</dbReference>
<evidence type="ECO:0000259" key="1">
    <source>
        <dbReference type="PROSITE" id="PS50112"/>
    </source>
</evidence>
<dbReference type="Proteomes" id="UP000664344">
    <property type="component" value="Unassembled WGS sequence"/>
</dbReference>
<dbReference type="RefSeq" id="WP_206557549.1">
    <property type="nucleotide sequence ID" value="NZ_JAFKDB010000015.1"/>
</dbReference>
<dbReference type="InterPro" id="IPR035965">
    <property type="entry name" value="PAS-like_dom_sf"/>
</dbReference>
<reference evidence="4 5" key="1">
    <citation type="submission" date="2021-02" db="EMBL/GenBank/DDBJ databases">
        <title>PHA producing bacteria isolated from coastal sediment in Guangdong, Shenzhen.</title>
        <authorList>
            <person name="Zheng W."/>
            <person name="Yu S."/>
            <person name="Huang Y."/>
        </authorList>
    </citation>
    <scope>NUCLEOTIDE SEQUENCE [LARGE SCALE GENOMIC DNA]</scope>
    <source>
        <strain evidence="4 5">TN21-5</strain>
    </source>
</reference>
<dbReference type="PROSITE" id="PS50883">
    <property type="entry name" value="EAL"/>
    <property type="match status" value="1"/>
</dbReference>
<dbReference type="InterPro" id="IPR043128">
    <property type="entry name" value="Rev_trsase/Diguanyl_cyclase"/>
</dbReference>
<gene>
    <name evidence="4" type="ORF">JYP53_10495</name>
</gene>
<dbReference type="InterPro" id="IPR052155">
    <property type="entry name" value="Biofilm_reg_signaling"/>
</dbReference>
<organism evidence="4 5">
    <name type="scientific">Marinobacter daepoensis</name>
    <dbReference type="NCBI Taxonomy" id="262077"/>
    <lineage>
        <taxon>Bacteria</taxon>
        <taxon>Pseudomonadati</taxon>
        <taxon>Pseudomonadota</taxon>
        <taxon>Gammaproteobacteria</taxon>
        <taxon>Pseudomonadales</taxon>
        <taxon>Marinobacteraceae</taxon>
        <taxon>Marinobacter</taxon>
    </lineage>
</organism>
<evidence type="ECO:0000259" key="2">
    <source>
        <dbReference type="PROSITE" id="PS50883"/>
    </source>
</evidence>
<sequence length="552" mass="62178">MNGLTEQDFRALVDSHPRAIMLSTQDSVITYVNKMFRVVTGYCPEEVVGRAPSVLSSGFHSPEFYQSMWESLNESGRWEGVIWNRRKSGENYPQWLTIYPVGNEDRRLYAGVFMDVGDLTASNERLATLAYYDPLTELPNRSLFQEFLQARVKRRREGTDRFAVLCIDLDFFKSVNDLHGHECGDQMLKQAASCIQAVVSKRDVVSRLAGDEFAAIIELDSEEELNAVCERMASIFYAPMMVGHREHFLSASVGAAIYPDHGGTAAELFQNADRAMCAAKLAGRACYRIYSPAESLRSQHQQRLSEALLASLKVARDEFSVVYQSQYDLSDGSMVGMEALLRWQHPLYGSVSPEEFVPLAEQRGQIHELTECLVDCIIQDMHLLAAGKGQGRRLSINISARQIVDGRLEKLLEPFFEKVRQIGWNPEIEITETHLMNLSRRCLDKLRDYGCKGVTLAIDDFGTGYSSLAYLHALPVNVLKIDRQFVQRIGSSGRDTRIVSAILAIAEALDLEVVAEGIETEAQMRMLQELKCHRGQGYLMARPSPLEQMHLD</sequence>
<dbReference type="SMART" id="SM00052">
    <property type="entry name" value="EAL"/>
    <property type="match status" value="1"/>
</dbReference>